<keyword evidence="2" id="KW-1185">Reference proteome</keyword>
<proteinExistence type="predicted"/>
<dbReference type="NCBIfam" id="TIGR02681">
    <property type="entry name" value="phage_pRha"/>
    <property type="match status" value="1"/>
</dbReference>
<gene>
    <name evidence="1" type="ORF">C8D76_105119</name>
</gene>
<dbReference type="Proteomes" id="UP000245909">
    <property type="component" value="Unassembled WGS sequence"/>
</dbReference>
<name>A0A2U0T884_9PAST</name>
<sequence length="235" mass="27323">MTTNHSICADLFSHIVKNIKGNAMTTSRDVAHVFGKEHKNVLQAIENLDCSDDFNELNFQPVKYIDEKGEKRPMYRMTRDGFSFLVMGFRGKKSAEFKEKFIQRFNEMESWIGKRYQLKHDQHRMNDAIQYRETITGKQNKHAYAQENNLIYLVALGANRKQWLQAQGLPTDDEIRQHLSEKQLELIDMLTSENATMIKLGMNYEIRKAQLTFSATYFKVRNGLINKQGSSTATK</sequence>
<dbReference type="Pfam" id="PF09669">
    <property type="entry name" value="Phage_pRha"/>
    <property type="match status" value="1"/>
</dbReference>
<evidence type="ECO:0000313" key="1">
    <source>
        <dbReference type="EMBL" id="PVX39778.1"/>
    </source>
</evidence>
<dbReference type="InterPro" id="IPR014054">
    <property type="entry name" value="Phage_regulatory_Rha"/>
</dbReference>
<dbReference type="OrthoDB" id="79831at2"/>
<dbReference type="EMBL" id="QENU01000005">
    <property type="protein sequence ID" value="PVX39778.1"/>
    <property type="molecule type" value="Genomic_DNA"/>
</dbReference>
<protein>
    <submittedName>
        <fullName evidence="1">Rha family phage regulatory protein</fullName>
    </submittedName>
</protein>
<comment type="caution">
    <text evidence="1">The sequence shown here is derived from an EMBL/GenBank/DDBJ whole genome shotgun (WGS) entry which is preliminary data.</text>
</comment>
<organism evidence="1 2">
    <name type="scientific">Alitibacter langaaensis DSM 22999</name>
    <dbReference type="NCBI Taxonomy" id="1122935"/>
    <lineage>
        <taxon>Bacteria</taxon>
        <taxon>Pseudomonadati</taxon>
        <taxon>Pseudomonadota</taxon>
        <taxon>Gammaproteobacteria</taxon>
        <taxon>Pasteurellales</taxon>
        <taxon>Pasteurellaceae</taxon>
        <taxon>Alitibacter</taxon>
    </lineage>
</organism>
<dbReference type="AlphaFoldDB" id="A0A2U0T884"/>
<reference evidence="1 2" key="1">
    <citation type="submission" date="2018-05" db="EMBL/GenBank/DDBJ databases">
        <title>Genomic Encyclopedia of Type Strains, Phase IV (KMG-IV): sequencing the most valuable type-strain genomes for metagenomic binning, comparative biology and taxonomic classification.</title>
        <authorList>
            <person name="Goeker M."/>
        </authorList>
    </citation>
    <scope>NUCLEOTIDE SEQUENCE [LARGE SCALE GENOMIC DNA]</scope>
    <source>
        <strain evidence="1 2">DSM 22999</strain>
    </source>
</reference>
<dbReference type="RefSeq" id="WP_116631735.1">
    <property type="nucleotide sequence ID" value="NZ_QENU01000005.1"/>
</dbReference>
<accession>A0A2U0T884</accession>
<evidence type="ECO:0000313" key="2">
    <source>
        <dbReference type="Proteomes" id="UP000245909"/>
    </source>
</evidence>